<keyword evidence="10" id="KW-0479">Metal-binding</keyword>
<keyword evidence="15" id="KW-0694">RNA-binding</keyword>
<evidence type="ECO:0000256" key="5">
    <source>
        <dbReference type="ARBA" id="ARBA00022490"/>
    </source>
</evidence>
<sequence>MSGSEILINVTPQEVRVAIVENGLLQEVHIERPRSRGIVGNIYKGRVGRVLPGMQAAFIDIGLEKAAFLHASDVLPPEGTDLPRNGEEPKITDLLSEGDEVVVQANKDPLGTKGARVSTQITLPSRFLVYMPYIERVGVSRRIETAEERTRLKETVEALHPPEEPGGFIVRTVSEGVRSEEFERDVRFLRRLWESLQQDIRAVRAPALVHEDFTLPMRAMRDMVDEQMDKVRIDSRETWDQIQTFARDFVPEVADRIEYYPGERPIFDLYSVEEEIQRSLDRTVYLKSGGYLVIDQTEALTSIDVNTGGFVGRKTLEETILKTNLEATQAIARQLRLRNLGGIIIIDFIDMEKSDHQERVFRALEYALSRDRSKSHLVGFSELGLVEMTRKRTRESLERTMTESCPYCQGRGVVKSLQTVCYEIFRETLREARQYPAEQLLILANPSVVDLLLDEESKGLADLEAFIGKSITLRSEAGYTQEQFDVVVL</sequence>
<comment type="caution">
    <text evidence="17">The sequence shown here is derived from an EMBL/GenBank/DDBJ whole genome shotgun (WGS) entry which is preliminary data.</text>
</comment>
<evidence type="ECO:0000313" key="18">
    <source>
        <dbReference type="Proteomes" id="UP001575181"/>
    </source>
</evidence>
<dbReference type="InterPro" id="IPR003029">
    <property type="entry name" value="S1_domain"/>
</dbReference>
<evidence type="ECO:0000256" key="3">
    <source>
        <dbReference type="ARBA" id="ARBA00005663"/>
    </source>
</evidence>
<evidence type="ECO:0000256" key="14">
    <source>
        <dbReference type="ARBA" id="ARBA00022842"/>
    </source>
</evidence>
<dbReference type="Pfam" id="PF10150">
    <property type="entry name" value="RNase_E_G"/>
    <property type="match status" value="1"/>
</dbReference>
<dbReference type="NCBIfam" id="NF008689">
    <property type="entry name" value="PRK11712.1"/>
    <property type="match status" value="1"/>
</dbReference>
<evidence type="ECO:0000256" key="8">
    <source>
        <dbReference type="ARBA" id="ARBA00022694"/>
    </source>
</evidence>
<dbReference type="PANTHER" id="PTHR30001">
    <property type="entry name" value="RIBONUCLEASE"/>
    <property type="match status" value="1"/>
</dbReference>
<dbReference type="Gene3D" id="3.40.1260.20">
    <property type="entry name" value="Ribonuclease E, catalytic domain"/>
    <property type="match status" value="1"/>
</dbReference>
<evidence type="ECO:0000256" key="4">
    <source>
        <dbReference type="ARBA" id="ARBA00017719"/>
    </source>
</evidence>
<dbReference type="InterPro" id="IPR019307">
    <property type="entry name" value="RNA-bd_AU-1/RNase_E/G"/>
</dbReference>
<reference evidence="17 18" key="1">
    <citation type="submission" date="2024-08" db="EMBL/GenBank/DDBJ databases">
        <title>Whole-genome sequencing of halo(alkali)philic microorganisms from hypersaline lakes.</title>
        <authorList>
            <person name="Sorokin D.Y."/>
            <person name="Merkel A.Y."/>
            <person name="Messina E."/>
            <person name="Yakimov M."/>
        </authorList>
    </citation>
    <scope>NUCLEOTIDE SEQUENCE [LARGE SCALE GENOMIC DNA]</scope>
    <source>
        <strain evidence="17 18">Cl-TMA</strain>
    </source>
</reference>
<comment type="subcellular location">
    <subcellularLocation>
        <location evidence="2">Cytoplasm</location>
    </subcellularLocation>
</comment>
<keyword evidence="14" id="KW-0460">Magnesium</keyword>
<evidence type="ECO:0000256" key="6">
    <source>
        <dbReference type="ARBA" id="ARBA00022552"/>
    </source>
</evidence>
<evidence type="ECO:0000313" key="17">
    <source>
        <dbReference type="EMBL" id="MFA9460407.1"/>
    </source>
</evidence>
<organism evidence="17 18">
    <name type="scientific">Thiohalorhabdus methylotrophus</name>
    <dbReference type="NCBI Taxonomy" id="3242694"/>
    <lineage>
        <taxon>Bacteria</taxon>
        <taxon>Pseudomonadati</taxon>
        <taxon>Pseudomonadota</taxon>
        <taxon>Gammaproteobacteria</taxon>
        <taxon>Thiohalorhabdales</taxon>
        <taxon>Thiohalorhabdaceae</taxon>
        <taxon>Thiohalorhabdus</taxon>
    </lineage>
</organism>
<keyword evidence="7" id="KW-0820">tRNA-binding</keyword>
<dbReference type="CDD" id="cd04453">
    <property type="entry name" value="S1_RNase_E"/>
    <property type="match status" value="1"/>
</dbReference>
<dbReference type="RefSeq" id="WP_373655190.1">
    <property type="nucleotide sequence ID" value="NZ_JBGUAW010000003.1"/>
</dbReference>
<dbReference type="Proteomes" id="UP001575181">
    <property type="component" value="Unassembled WGS sequence"/>
</dbReference>
<accession>A0ABV4TT01</accession>
<dbReference type="PROSITE" id="PS50126">
    <property type="entry name" value="S1"/>
    <property type="match status" value="1"/>
</dbReference>
<keyword evidence="13 17" id="KW-0378">Hydrolase</keyword>
<dbReference type="Gene3D" id="2.40.50.140">
    <property type="entry name" value="Nucleic acid-binding proteins"/>
    <property type="match status" value="1"/>
</dbReference>
<keyword evidence="5" id="KW-0963">Cytoplasm</keyword>
<evidence type="ECO:0000256" key="9">
    <source>
        <dbReference type="ARBA" id="ARBA00022722"/>
    </source>
</evidence>
<dbReference type="PANTHER" id="PTHR30001:SF0">
    <property type="entry name" value="RIBONUCLEASE G"/>
    <property type="match status" value="1"/>
</dbReference>
<protein>
    <recommendedName>
        <fullName evidence="4">Ribonuclease G</fullName>
    </recommendedName>
</protein>
<evidence type="ECO:0000256" key="2">
    <source>
        <dbReference type="ARBA" id="ARBA00004496"/>
    </source>
</evidence>
<dbReference type="EMBL" id="JBGUAW010000003">
    <property type="protein sequence ID" value="MFA9460407.1"/>
    <property type="molecule type" value="Genomic_DNA"/>
</dbReference>
<gene>
    <name evidence="17" type="primary">rng</name>
    <name evidence="17" type="ORF">ACERLL_06145</name>
</gene>
<dbReference type="SMART" id="SM00316">
    <property type="entry name" value="S1"/>
    <property type="match status" value="1"/>
</dbReference>
<evidence type="ECO:0000256" key="7">
    <source>
        <dbReference type="ARBA" id="ARBA00022555"/>
    </source>
</evidence>
<keyword evidence="9" id="KW-0540">Nuclease</keyword>
<name>A0ABV4TT01_9GAMM</name>
<dbReference type="NCBIfam" id="TIGR00757">
    <property type="entry name" value="RNaseEG"/>
    <property type="match status" value="1"/>
</dbReference>
<evidence type="ECO:0000256" key="11">
    <source>
        <dbReference type="ARBA" id="ARBA00022730"/>
    </source>
</evidence>
<proteinExistence type="inferred from homology"/>
<evidence type="ECO:0000256" key="13">
    <source>
        <dbReference type="ARBA" id="ARBA00022801"/>
    </source>
</evidence>
<comment type="similarity">
    <text evidence="3">Belongs to the RNase E/G family. RNase G subfamily.</text>
</comment>
<keyword evidence="8" id="KW-0819">tRNA processing</keyword>
<keyword evidence="18" id="KW-1185">Reference proteome</keyword>
<evidence type="ECO:0000256" key="1">
    <source>
        <dbReference type="ARBA" id="ARBA00001946"/>
    </source>
</evidence>
<dbReference type="InterPro" id="IPR004659">
    <property type="entry name" value="RNase_E/G"/>
</dbReference>
<dbReference type="InterPro" id="IPR012340">
    <property type="entry name" value="NA-bd_OB-fold"/>
</dbReference>
<evidence type="ECO:0000256" key="12">
    <source>
        <dbReference type="ARBA" id="ARBA00022759"/>
    </source>
</evidence>
<keyword evidence="11" id="KW-0699">rRNA-binding</keyword>
<evidence type="ECO:0000259" key="16">
    <source>
        <dbReference type="PROSITE" id="PS50126"/>
    </source>
</evidence>
<evidence type="ECO:0000256" key="10">
    <source>
        <dbReference type="ARBA" id="ARBA00022723"/>
    </source>
</evidence>
<feature type="domain" description="S1 motif" evidence="16">
    <location>
        <begin position="40"/>
        <end position="126"/>
    </location>
</feature>
<evidence type="ECO:0000256" key="15">
    <source>
        <dbReference type="ARBA" id="ARBA00022884"/>
    </source>
</evidence>
<dbReference type="Pfam" id="PF20833">
    <property type="entry name" value="RNase_E_G_Thio"/>
    <property type="match status" value="1"/>
</dbReference>
<comment type="cofactor">
    <cofactor evidence="1">
        <name>Mg(2+)</name>
        <dbReference type="ChEBI" id="CHEBI:18420"/>
    </cofactor>
</comment>
<keyword evidence="12" id="KW-0255">Endonuclease</keyword>
<dbReference type="SUPFAM" id="SSF50249">
    <property type="entry name" value="Nucleic acid-binding proteins"/>
    <property type="match status" value="1"/>
</dbReference>
<keyword evidence="6" id="KW-0698">rRNA processing</keyword>
<dbReference type="GO" id="GO:0016787">
    <property type="term" value="F:hydrolase activity"/>
    <property type="evidence" value="ECO:0007669"/>
    <property type="project" value="UniProtKB-KW"/>
</dbReference>
<dbReference type="InterPro" id="IPR048583">
    <property type="entry name" value="RNase_E_G_thioredoxin-like"/>
</dbReference>